<dbReference type="GO" id="GO:0005085">
    <property type="term" value="F:guanyl-nucleotide exchange factor activity"/>
    <property type="evidence" value="ECO:0007669"/>
    <property type="project" value="InterPro"/>
</dbReference>
<evidence type="ECO:0000256" key="1">
    <source>
        <dbReference type="ARBA" id="ARBA00004370"/>
    </source>
</evidence>
<keyword evidence="3" id="KW-0963">Cytoplasm</keyword>
<dbReference type="Gene3D" id="1.10.1000.11">
    <property type="entry name" value="Arf Nucleotide-binding Site Opener,domain 2"/>
    <property type="match status" value="1"/>
</dbReference>
<comment type="subcellular location">
    <subcellularLocation>
        <location evidence="2">Cytoplasm</location>
    </subcellularLocation>
    <subcellularLocation>
        <location evidence="1">Membrane</location>
    </subcellularLocation>
</comment>
<evidence type="ECO:0000313" key="8">
    <source>
        <dbReference type="Proteomes" id="UP001152798"/>
    </source>
</evidence>
<evidence type="ECO:0000256" key="2">
    <source>
        <dbReference type="ARBA" id="ARBA00004496"/>
    </source>
</evidence>
<dbReference type="PANTHER" id="PTHR10663">
    <property type="entry name" value="GUANYL-NUCLEOTIDE EXCHANGE FACTOR"/>
    <property type="match status" value="1"/>
</dbReference>
<sequence length="1379" mass="153281">MEDLLLQISNECSNNKLSQLKTASTTAYDLLQNQNSLLREPAHELRAKCFNVFQIALETKKSKFVALALSGFHKILRDDRFQSNFEPEDDSLWMPSQFLHAVSSILSQSDDTQVDILKVLLNVACSTYWTINGRIIIQMLALCCEVYECGTEAVKTASQAAANQTLRAFCHVLDVESQEAKDNKMHEVGSGGIDCFNELIPILQYICSRLDEAQSIQSGSSTLLLLEGLHTVVLSLPQRVHTNSHFTKFLWQKLCPVLIGLMSSPRSSTLTFSRLQPVETHPHLKIIYSIAGQLVRVVGCVGSLRPVLESVYHRMLLYPKVQHRLDSLKALTELWRSPNRLVDFAGPLLIEDDRGCQQSDMALTRLVMDSLQECSQSKDLSILSATVSCVETLLATLLQLSTGQCINHVYVTKINSIFSSLSSCDYKGPLTYQTLCRLPKVYTDSVCAMRKLEIEDGEREEGDGTSEESSNCSDMTDDHPDFSDVDDMDEYPTKIGFPEALGSIRTEKVYSKESGDCERDNARHFIDTLLEFLPSIVNIRYAIEIDDALQKFASNYCQGLYYEKSKHEDIESTIVNADGIYLATYSALLLNLKLINQGYYTDESSDIPMTEAQFVTEVEESGVLVYLSSRWLCEVYQQVICNDLLTVTGCSSNVALTNLLSDLGGISFESEVLSDCLKLEKASLRQHNTPEIQAGLKLTRRMLTCCWESILAVLTVGVKGDQSVVPVSLQALHNAALLCNATGLQRRSGTVFCLLSNACCNPQDGKPTLYASHALSLDVLLSRSLELASHAPQSWPYVLKCCMHVARLEHTVVHSQSLKFTTKLGVIQPEKQDINLPVDGDVSALLGELSGVSPLPHSVAVSVLGILSHHIDRLFENAAIKLKLSPLLSFCSAVCSSSEKQLRMLKEDGSRPSRWWVPKPSSSAPPPPLLLSRLSQLLIKSARSGRPLVHVMKLWSAVGPHLMHAACHKDPGISKLAVTSIHDVMVTLLNENSELPHFHFNEALFKPFENLLCLELCDSDIQDLVVNCICEFVETSQGEIRSGWRPLFRSLGGVATPSHISSLLEVFHVFIGTDSPQVFANAAMDFIHCLVKHVRCNGVEEEIDEDTDCRSVLNYVTRCSQMLCAMYSMPSCPRFNTARRLEERLEEGREILIKDVGGSLAVWAELVEGLASVVPLCPPLYQSPVLDTLFTILTDTIENPGINYTIFCVTYIIISMIQRWILTNSHNITLWEKQVSSFKQYCGQTTHFVVRLIGLLQGVDTTDQGSFMLQKLVDIMIECVTVPVESVARLGCACLRHVVVNSGNKLSREDWGIVAHGVARAATLVLNPLVTLNAVFSHNCHMYYGDVAHIKVAARRDSNMSRNLRLRHLAQQCFVSCFS</sequence>
<dbReference type="InterPro" id="IPR016024">
    <property type="entry name" value="ARM-type_fold"/>
</dbReference>
<dbReference type="InterPro" id="IPR032629">
    <property type="entry name" value="DCB_dom"/>
</dbReference>
<dbReference type="GO" id="GO:0016020">
    <property type="term" value="C:membrane"/>
    <property type="evidence" value="ECO:0007669"/>
    <property type="project" value="UniProtKB-SubCell"/>
</dbReference>
<proteinExistence type="predicted"/>
<feature type="region of interest" description="Disordered" evidence="5">
    <location>
        <begin position="457"/>
        <end position="485"/>
    </location>
</feature>
<keyword evidence="8" id="KW-1185">Reference proteome</keyword>
<keyword evidence="4" id="KW-0472">Membrane</keyword>
<dbReference type="GO" id="GO:0032012">
    <property type="term" value="P:regulation of ARF protein signal transduction"/>
    <property type="evidence" value="ECO:0007669"/>
    <property type="project" value="InterPro"/>
</dbReference>
<reference evidence="7" key="1">
    <citation type="submission" date="2022-01" db="EMBL/GenBank/DDBJ databases">
        <authorList>
            <person name="King R."/>
        </authorList>
    </citation>
    <scope>NUCLEOTIDE SEQUENCE</scope>
</reference>
<feature type="domain" description="SEC7" evidence="6">
    <location>
        <begin position="349"/>
        <end position="644"/>
    </location>
</feature>
<evidence type="ECO:0000256" key="5">
    <source>
        <dbReference type="SAM" id="MobiDB-lite"/>
    </source>
</evidence>
<dbReference type="SUPFAM" id="SSF48371">
    <property type="entry name" value="ARM repeat"/>
    <property type="match status" value="2"/>
</dbReference>
<evidence type="ECO:0000256" key="4">
    <source>
        <dbReference type="ARBA" id="ARBA00023136"/>
    </source>
</evidence>
<dbReference type="EMBL" id="OV725083">
    <property type="protein sequence ID" value="CAH1408023.1"/>
    <property type="molecule type" value="Genomic_DNA"/>
</dbReference>
<dbReference type="PANTHER" id="PTHR10663:SF344">
    <property type="entry name" value="BREFELDIN A-INHIBITED GUANINE NUCLEOTIDE-EXCHANGE PROTEIN 3"/>
    <property type="match status" value="1"/>
</dbReference>
<dbReference type="SUPFAM" id="SSF48425">
    <property type="entry name" value="Sec7 domain"/>
    <property type="match status" value="1"/>
</dbReference>
<protein>
    <recommendedName>
        <fullName evidence="6">SEC7 domain-containing protein</fullName>
    </recommendedName>
</protein>
<dbReference type="Pfam" id="PF09324">
    <property type="entry name" value="Sec7-like_HDS"/>
    <property type="match status" value="1"/>
</dbReference>
<dbReference type="Pfam" id="PF16213">
    <property type="entry name" value="DCB"/>
    <property type="match status" value="1"/>
</dbReference>
<dbReference type="InterPro" id="IPR023394">
    <property type="entry name" value="Sec7_C_sf"/>
</dbReference>
<dbReference type="InterPro" id="IPR015403">
    <property type="entry name" value="Mon2/Sec7/BIG1-like_HDS"/>
</dbReference>
<dbReference type="SMART" id="SM00222">
    <property type="entry name" value="Sec7"/>
    <property type="match status" value="1"/>
</dbReference>
<accession>A0A9P0HUL6</accession>
<evidence type="ECO:0000256" key="3">
    <source>
        <dbReference type="ARBA" id="ARBA00022490"/>
    </source>
</evidence>
<gene>
    <name evidence="7" type="ORF">NEZAVI_LOCUS15628</name>
</gene>
<organism evidence="7 8">
    <name type="scientific">Nezara viridula</name>
    <name type="common">Southern green stink bug</name>
    <name type="synonym">Cimex viridulus</name>
    <dbReference type="NCBI Taxonomy" id="85310"/>
    <lineage>
        <taxon>Eukaryota</taxon>
        <taxon>Metazoa</taxon>
        <taxon>Ecdysozoa</taxon>
        <taxon>Arthropoda</taxon>
        <taxon>Hexapoda</taxon>
        <taxon>Insecta</taxon>
        <taxon>Pterygota</taxon>
        <taxon>Neoptera</taxon>
        <taxon>Paraneoptera</taxon>
        <taxon>Hemiptera</taxon>
        <taxon>Heteroptera</taxon>
        <taxon>Panheteroptera</taxon>
        <taxon>Pentatomomorpha</taxon>
        <taxon>Pentatomoidea</taxon>
        <taxon>Pentatomidae</taxon>
        <taxon>Pentatominae</taxon>
        <taxon>Nezara</taxon>
    </lineage>
</organism>
<dbReference type="Pfam" id="PF01369">
    <property type="entry name" value="Sec7"/>
    <property type="match status" value="1"/>
</dbReference>
<dbReference type="Proteomes" id="UP001152798">
    <property type="component" value="Chromosome 7"/>
</dbReference>
<dbReference type="InterPro" id="IPR000904">
    <property type="entry name" value="Sec7_dom"/>
</dbReference>
<dbReference type="InterPro" id="IPR035999">
    <property type="entry name" value="Sec7_dom_sf"/>
</dbReference>
<name>A0A9P0HUL6_NEZVI</name>
<dbReference type="GO" id="GO:0005737">
    <property type="term" value="C:cytoplasm"/>
    <property type="evidence" value="ECO:0007669"/>
    <property type="project" value="UniProtKB-SubCell"/>
</dbReference>
<evidence type="ECO:0000313" key="7">
    <source>
        <dbReference type="EMBL" id="CAH1408023.1"/>
    </source>
</evidence>
<feature type="compositionally biased region" description="Acidic residues" evidence="5">
    <location>
        <begin position="457"/>
        <end position="466"/>
    </location>
</feature>
<dbReference type="OrthoDB" id="10002886at2759"/>
<evidence type="ECO:0000259" key="6">
    <source>
        <dbReference type="SMART" id="SM00222"/>
    </source>
</evidence>